<dbReference type="PANTHER" id="PTHR41248:SF1">
    <property type="entry name" value="NORD PROTEIN"/>
    <property type="match status" value="1"/>
</dbReference>
<dbReference type="InterPro" id="IPR036465">
    <property type="entry name" value="vWFA_dom_sf"/>
</dbReference>
<dbReference type="PROSITE" id="PS50234">
    <property type="entry name" value="VWFA"/>
    <property type="match status" value="1"/>
</dbReference>
<dbReference type="Proteomes" id="UP000093779">
    <property type="component" value="Unassembled WGS sequence"/>
</dbReference>
<proteinExistence type="predicted"/>
<dbReference type="Pfam" id="PF13519">
    <property type="entry name" value="VWA_2"/>
    <property type="match status" value="1"/>
</dbReference>
<gene>
    <name evidence="3" type="ORF">A5726_23795</name>
</gene>
<dbReference type="SMART" id="SM00327">
    <property type="entry name" value="VWA"/>
    <property type="match status" value="1"/>
</dbReference>
<organism evidence="3 4">
    <name type="scientific">Mycolicibacterium conceptionense</name>
    <dbReference type="NCBI Taxonomy" id="451644"/>
    <lineage>
        <taxon>Bacteria</taxon>
        <taxon>Bacillati</taxon>
        <taxon>Actinomycetota</taxon>
        <taxon>Actinomycetes</taxon>
        <taxon>Mycobacteriales</taxon>
        <taxon>Mycobacteriaceae</taxon>
        <taxon>Mycolicibacterium</taxon>
    </lineage>
</organism>
<dbReference type="PANTHER" id="PTHR41248">
    <property type="entry name" value="NORD PROTEIN"/>
    <property type="match status" value="1"/>
</dbReference>
<reference evidence="3 4" key="1">
    <citation type="submission" date="2016-06" db="EMBL/GenBank/DDBJ databases">
        <authorList>
            <person name="Kjaerup R.B."/>
            <person name="Dalgaard T.S."/>
            <person name="Juul-Madsen H.R."/>
        </authorList>
    </citation>
    <scope>NUCLEOTIDE SEQUENCE [LARGE SCALE GENOMIC DNA]</scope>
    <source>
        <strain evidence="3 4">ACS1953</strain>
    </source>
</reference>
<dbReference type="Gene3D" id="3.40.50.410">
    <property type="entry name" value="von Willebrand factor, type A domain"/>
    <property type="match status" value="1"/>
</dbReference>
<feature type="region of interest" description="Disordered" evidence="1">
    <location>
        <begin position="141"/>
        <end position="172"/>
    </location>
</feature>
<dbReference type="RefSeq" id="WP_064898858.1">
    <property type="nucleotide sequence ID" value="NZ_JBEUKP010000003.1"/>
</dbReference>
<sequence>MLASAVAGRPVEVVAGGPGEQAWSDGHTITLDPSEDSRTAIEAVVVHAALIGADSLSPELMRPLVWHSRLRRRFLKIEGPRAVAELRDLLPRSLNYMICDDIARLSDSAAASLALARTRSAIPESGLYLGALRPRQVLAAGRTGTATPEAKDSGERSAVAEGSTQPVPPTRMPDDSFFFPAGMGSLLMGRVLRALLRGAGLVGTDGPVGRRSMSQLGAGGRAHSTAVIGTMVADDPVTSPSGRGFRYPEWDSRSGCYRPEWCTVRVVEPDDHPQGSMANADLGMRRPLSRLGTGFGIRRRQPYGDDVDIDAAIEDRICAVATQESDGAYYLATGRDRRDLSALILLDVSGSTAEPGVGRVRIHDHQRIAVAALATTMQRLGDRVAVYGFSSHGRHNVRLTTLKTFAEYNDRSLLARLYQLEPCGYSRLGAAIRHAASIIDQGGGTTRRLLIVVSDGLAFDHGYDLDHGARDVRKALAEVRSRGTGCLCLTVGATAPSEDLPLVFGTAAYAAVPRPDQLAPVIASLCQAALRTAEVPRHQSTPKGPSI</sequence>
<evidence type="ECO:0000256" key="1">
    <source>
        <dbReference type="SAM" id="MobiDB-lite"/>
    </source>
</evidence>
<comment type="caution">
    <text evidence="3">The sequence shown here is derived from an EMBL/GenBank/DDBJ whole genome shotgun (WGS) entry which is preliminary data.</text>
</comment>
<evidence type="ECO:0000259" key="2">
    <source>
        <dbReference type="PROSITE" id="PS50234"/>
    </source>
</evidence>
<dbReference type="SUPFAM" id="SSF53300">
    <property type="entry name" value="vWA-like"/>
    <property type="match status" value="1"/>
</dbReference>
<dbReference type="InterPro" id="IPR051928">
    <property type="entry name" value="NorD/CobT"/>
</dbReference>
<evidence type="ECO:0000313" key="4">
    <source>
        <dbReference type="Proteomes" id="UP000093779"/>
    </source>
</evidence>
<dbReference type="InterPro" id="IPR002035">
    <property type="entry name" value="VWF_A"/>
</dbReference>
<dbReference type="AlphaFoldDB" id="A0A1A2VPD0"/>
<accession>A0A1A2VPD0</accession>
<feature type="domain" description="VWFA" evidence="2">
    <location>
        <begin position="341"/>
        <end position="525"/>
    </location>
</feature>
<dbReference type="EMBL" id="LZHX01000086">
    <property type="protein sequence ID" value="OBF14635.1"/>
    <property type="molecule type" value="Genomic_DNA"/>
</dbReference>
<name>A0A1A2VPD0_9MYCO</name>
<protein>
    <recommendedName>
        <fullName evidence="2">VWFA domain-containing protein</fullName>
    </recommendedName>
</protein>
<evidence type="ECO:0000313" key="3">
    <source>
        <dbReference type="EMBL" id="OBF14635.1"/>
    </source>
</evidence>